<protein>
    <recommendedName>
        <fullName evidence="2">Fungal-type protein kinase domain-containing protein</fullName>
    </recommendedName>
</protein>
<dbReference type="PROSITE" id="PS00109">
    <property type="entry name" value="PROTEIN_KINASE_TYR"/>
    <property type="match status" value="1"/>
</dbReference>
<dbReference type="OMA" id="CEQKVES"/>
<evidence type="ECO:0000256" key="1">
    <source>
        <dbReference type="SAM" id="MobiDB-lite"/>
    </source>
</evidence>
<dbReference type="eggNOG" id="ENOG502RCAQ">
    <property type="taxonomic scope" value="Eukaryota"/>
</dbReference>
<dbReference type="Gene3D" id="1.10.510.10">
    <property type="entry name" value="Transferase(Phosphotransferase) domain 1"/>
    <property type="match status" value="1"/>
</dbReference>
<keyword evidence="4" id="KW-1185">Reference proteome</keyword>
<dbReference type="RefSeq" id="XP_007330939.1">
    <property type="nucleotide sequence ID" value="XM_007330877.1"/>
</dbReference>
<accession>K5X4X9</accession>
<organism evidence="3 4">
    <name type="scientific">Agaricus bisporus var. burnettii (strain JB137-S8 / ATCC MYA-4627 / FGSC 10392)</name>
    <name type="common">White button mushroom</name>
    <dbReference type="NCBI Taxonomy" id="597362"/>
    <lineage>
        <taxon>Eukaryota</taxon>
        <taxon>Fungi</taxon>
        <taxon>Dikarya</taxon>
        <taxon>Basidiomycota</taxon>
        <taxon>Agaricomycotina</taxon>
        <taxon>Agaricomycetes</taxon>
        <taxon>Agaricomycetidae</taxon>
        <taxon>Agaricales</taxon>
        <taxon>Agaricineae</taxon>
        <taxon>Agaricaceae</taxon>
        <taxon>Agaricus</taxon>
    </lineage>
</organism>
<dbReference type="Proteomes" id="UP000008493">
    <property type="component" value="Unassembled WGS sequence"/>
</dbReference>
<dbReference type="SUPFAM" id="SSF56112">
    <property type="entry name" value="Protein kinase-like (PK-like)"/>
    <property type="match status" value="1"/>
</dbReference>
<dbReference type="PANTHER" id="PTHR38248">
    <property type="entry name" value="FUNK1 6"/>
    <property type="match status" value="1"/>
</dbReference>
<dbReference type="InterPro" id="IPR040976">
    <property type="entry name" value="Pkinase_fungal"/>
</dbReference>
<dbReference type="InterPro" id="IPR011009">
    <property type="entry name" value="Kinase-like_dom_sf"/>
</dbReference>
<name>K5X4X9_AGABU</name>
<dbReference type="PANTHER" id="PTHR38248:SF2">
    <property type="entry name" value="FUNK1 11"/>
    <property type="match status" value="1"/>
</dbReference>
<dbReference type="HOGENOM" id="CLU_011329_0_0_1"/>
<proteinExistence type="predicted"/>
<reference evidence="4" key="1">
    <citation type="journal article" date="2012" name="Proc. Natl. Acad. Sci. U.S.A.">
        <title>Genome sequence of the button mushroom Agaricus bisporus reveals mechanisms governing adaptation to a humic-rich ecological niche.</title>
        <authorList>
            <person name="Morin E."/>
            <person name="Kohler A."/>
            <person name="Baker A.R."/>
            <person name="Foulongne-Oriol M."/>
            <person name="Lombard V."/>
            <person name="Nagy L.G."/>
            <person name="Ohm R.A."/>
            <person name="Patyshakuliyeva A."/>
            <person name="Brun A."/>
            <person name="Aerts A.L."/>
            <person name="Bailey A.M."/>
            <person name="Billette C."/>
            <person name="Coutinho P.M."/>
            <person name="Deakin G."/>
            <person name="Doddapaneni H."/>
            <person name="Floudas D."/>
            <person name="Grimwood J."/>
            <person name="Hilden K."/>
            <person name="Kuees U."/>
            <person name="LaButti K.M."/>
            <person name="Lapidus A."/>
            <person name="Lindquist E.A."/>
            <person name="Lucas S.M."/>
            <person name="Murat C."/>
            <person name="Riley R.W."/>
            <person name="Salamov A.A."/>
            <person name="Schmutz J."/>
            <person name="Subramanian V."/>
            <person name="Woesten H.A.B."/>
            <person name="Xu J."/>
            <person name="Eastwood D.C."/>
            <person name="Foster G.D."/>
            <person name="Sonnenberg A.S."/>
            <person name="Cullen D."/>
            <person name="de Vries R.P."/>
            <person name="Lundell T."/>
            <person name="Hibbett D.S."/>
            <person name="Henrissat B."/>
            <person name="Burton K.S."/>
            <person name="Kerrigan R.W."/>
            <person name="Challen M.P."/>
            <person name="Grigoriev I.V."/>
            <person name="Martin F."/>
        </authorList>
    </citation>
    <scope>NUCLEOTIDE SEQUENCE [LARGE SCALE GENOMIC DNA]</scope>
    <source>
        <strain evidence="4">JB137-S8 / ATCC MYA-4627 / FGSC 10392</strain>
    </source>
</reference>
<sequence>MTPEIKKGTNLRADAYLTVRELDSQSEDFDHRDCSPEVDLADVAVVAEFKKHVKDNVRNRFHLITDTSQILNNDPRRTWMYGFTIENTMMSIWYFSRSHTVVSTPFDFTKDIKSFIHVFLSLLYATREEIGYDPTIHRVLHDDETQYVYEVASEGETRYFRTIKSLFTSQTLRITGRKTRVWKAVEVEGYDGNKHRKEKEGGREVALKDCWLDEGSRTEKGNLDAIFERLEVVKEKVKDDPKILDWADPSGNRQLFEELLDTGNYKGYFMEIECDMKLGITKSQLQSSEPVPEFLVPSEREETSSESEGSQSTQTTQLLLEIAHQRRNAVRDRLGSSAPCEYRAKQRYRLIYKEVGQPLYAATSLKSSFQGLADTLIALTLLYLAGYVHRDVSIGNIFLVKSPDGIAGKLSDLEYAKVFQATELSPDPKTGTPFFMAYEIHAGMVLYNPPQVVDLNSNSPTGHPVSPATSTRSLRPKFRPKRRPKFRFTHDLESLLWVTLYILAKYLPQDEWSRQFLDQLYVPASNPSWERGELIKMEQQDLQQYLEEHLHSKIACFAVYLALYKSVLGWSYMDKFSVEHMLDYASYAFVYEVVHQAFSGIKTAFDSGNVPDFEFTHNAGAQEQNSSPLNPRKRKQTQDDGGDGTTTGREGRPTRQLRKRKKIGKYDTELYGKSTGGEHRLTDLRQVIADEMVDEILECSLEDFLAHYAPWEVPAPTVESVYDLYVADNERQPPLVKKMEQDHEDTAPSGLVFADFEIEPTKCTSSEPSVFKDLKDIVDSLCEQKVESQLREIHRTPALCYKDCPYDAMSSEIKGTNIRVDACLTERPEGRLEHGDYRDPNPDGVDLADVAVAAEFKKHYKDRIQNRHQLVADASQILNNDPRRTWMYGFTIENTMMSIWYFSRSHTVVSTPFDFTKDIKSFIHVFLSLLYATREEIGYDPTVHRVLHKDKIQYVYEVVSEGETRYFRTKKTLFTSRVLSITGRKTRVWKAVEVEGYENEQYRKEKVRGRGQRRTIYLRSSKGLRR</sequence>
<feature type="compositionally biased region" description="Low complexity" evidence="1">
    <location>
        <begin position="306"/>
        <end position="315"/>
    </location>
</feature>
<feature type="compositionally biased region" description="Polar residues" evidence="1">
    <location>
        <begin position="620"/>
        <end position="629"/>
    </location>
</feature>
<dbReference type="OrthoDB" id="3260094at2759"/>
<gene>
    <name evidence="3" type="ORF">AGABI1DRAFT_129358</name>
</gene>
<evidence type="ECO:0000259" key="2">
    <source>
        <dbReference type="Pfam" id="PF17667"/>
    </source>
</evidence>
<dbReference type="Pfam" id="PF17667">
    <property type="entry name" value="Pkinase_fungal"/>
    <property type="match status" value="2"/>
</dbReference>
<dbReference type="KEGG" id="abp:AGABI1DRAFT129358"/>
<feature type="region of interest" description="Disordered" evidence="1">
    <location>
        <begin position="289"/>
        <end position="315"/>
    </location>
</feature>
<dbReference type="GO" id="GO:0004672">
    <property type="term" value="F:protein kinase activity"/>
    <property type="evidence" value="ECO:0007669"/>
    <property type="project" value="InterPro"/>
</dbReference>
<dbReference type="InterPro" id="IPR008266">
    <property type="entry name" value="Tyr_kinase_AS"/>
</dbReference>
<dbReference type="EMBL" id="JH971392">
    <property type="protein sequence ID" value="EKM78233.1"/>
    <property type="molecule type" value="Genomic_DNA"/>
</dbReference>
<dbReference type="GeneID" id="18826995"/>
<feature type="region of interest" description="Disordered" evidence="1">
    <location>
        <begin position="620"/>
        <end position="659"/>
    </location>
</feature>
<evidence type="ECO:0000313" key="4">
    <source>
        <dbReference type="Proteomes" id="UP000008493"/>
    </source>
</evidence>
<dbReference type="InParanoid" id="K5X4X9"/>
<evidence type="ECO:0000313" key="3">
    <source>
        <dbReference type="EMBL" id="EKM78233.1"/>
    </source>
</evidence>
<feature type="domain" description="Fungal-type protein kinase" evidence="2">
    <location>
        <begin position="35"/>
        <end position="502"/>
    </location>
</feature>
<feature type="domain" description="Fungal-type protein kinase" evidence="2">
    <location>
        <begin position="844"/>
        <end position="993"/>
    </location>
</feature>
<dbReference type="AlphaFoldDB" id="K5X4X9"/>